<sequence>MKKEQLTEDVSRLETQMLKVTKELTNYQKTAKKHKAEILGIKNLIEHFPEAVNHSMIEAHLHNLEQSSNEDGVLETIVHLHLHHKDSKALRSEMNANNKDIRNLLTAYQTRYTTKANTTIYELMVIGLQAELQNILYTLSYSNLDKAIENSKLLIEKYLKIAANGNANILPTITRFLSELEPLFEIAIRIEYKYYVQKDLEKEEQRKIREIMRQEAEEKRILEEERKKLEKEEEKYHQEIAKNIELLQTETDVDKIAALEARLKELEEQCHKLEETKEEIIKRANGKAGYVYVISNLGSFGDNMFKVGMTRRLNPMDRVDELGDASVPFRFDVHALMFSDDAVGLEQKLHEILEAQRVNKINLRKEFFYATVQELQDIVQEIDPTIEFIQTMAAMEYRQSQSIGTSEIELEPVFS</sequence>
<feature type="coiled-coil region" evidence="1">
    <location>
        <begin position="3"/>
        <end position="37"/>
    </location>
</feature>
<protein>
    <submittedName>
        <fullName evidence="3">GIY-YIG nuclease family protein</fullName>
    </submittedName>
</protein>
<feature type="coiled-coil region" evidence="1">
    <location>
        <begin position="197"/>
        <end position="283"/>
    </location>
</feature>
<evidence type="ECO:0000313" key="3">
    <source>
        <dbReference type="EMBL" id="QWU18286.1"/>
    </source>
</evidence>
<reference evidence="3 4" key="1">
    <citation type="submission" date="2021-06" db="EMBL/GenBank/DDBJ databases">
        <title>Whole genome sequence of Paenibacillus sophorae DSM23020 for comparative genomics.</title>
        <authorList>
            <person name="Kim M.-J."/>
            <person name="Lee G."/>
            <person name="Shin J.-H."/>
        </authorList>
    </citation>
    <scope>NUCLEOTIDE SEQUENCE [LARGE SCALE GENOMIC DNA]</scope>
    <source>
        <strain evidence="3 4">DSM 23020</strain>
    </source>
</reference>
<keyword evidence="1" id="KW-0175">Coiled coil</keyword>
<evidence type="ECO:0000313" key="4">
    <source>
        <dbReference type="Proteomes" id="UP000683429"/>
    </source>
</evidence>
<accession>A0ABX8HIR2</accession>
<keyword evidence="4" id="KW-1185">Reference proteome</keyword>
<dbReference type="Proteomes" id="UP000683429">
    <property type="component" value="Chromosome"/>
</dbReference>
<dbReference type="SMART" id="SM00974">
    <property type="entry name" value="T5orf172"/>
    <property type="match status" value="1"/>
</dbReference>
<evidence type="ECO:0000256" key="1">
    <source>
        <dbReference type="SAM" id="Coils"/>
    </source>
</evidence>
<dbReference type="InterPro" id="IPR018306">
    <property type="entry name" value="Phage_T5_Orf172_DNA-bd"/>
</dbReference>
<gene>
    <name evidence="3" type="ORF">KP014_10990</name>
</gene>
<feature type="domain" description="Bacteriophage T5 Orf172 DNA-binding" evidence="2">
    <location>
        <begin position="299"/>
        <end position="382"/>
    </location>
</feature>
<name>A0ABX8HIR2_9BACL</name>
<organism evidence="3 4">
    <name type="scientific">Paenibacillus sophorae</name>
    <dbReference type="NCBI Taxonomy" id="1333845"/>
    <lineage>
        <taxon>Bacteria</taxon>
        <taxon>Bacillati</taxon>
        <taxon>Bacillota</taxon>
        <taxon>Bacilli</taxon>
        <taxon>Bacillales</taxon>
        <taxon>Paenibacillaceae</taxon>
        <taxon>Paenibacillus</taxon>
    </lineage>
</organism>
<dbReference type="EMBL" id="CP076607">
    <property type="protein sequence ID" value="QWU18286.1"/>
    <property type="molecule type" value="Genomic_DNA"/>
</dbReference>
<dbReference type="Pfam" id="PF13455">
    <property type="entry name" value="MUG113"/>
    <property type="match status" value="1"/>
</dbReference>
<proteinExistence type="predicted"/>
<evidence type="ECO:0000259" key="2">
    <source>
        <dbReference type="SMART" id="SM00974"/>
    </source>
</evidence>